<dbReference type="RefSeq" id="XP_062729970.1">
    <property type="nucleotide sequence ID" value="XM_062881266.1"/>
</dbReference>
<feature type="domain" description="Heterokaryon incompatibility" evidence="1">
    <location>
        <begin position="61"/>
        <end position="215"/>
    </location>
</feature>
<dbReference type="PANTHER" id="PTHR24148:SF64">
    <property type="entry name" value="HETEROKARYON INCOMPATIBILITY DOMAIN-CONTAINING PROTEIN"/>
    <property type="match status" value="1"/>
</dbReference>
<dbReference type="EMBL" id="JAFFGZ010000008">
    <property type="protein sequence ID" value="KAK4640994.1"/>
    <property type="molecule type" value="Genomic_DNA"/>
</dbReference>
<sequence length="621" mass="70508">MSSTEESASNVAGTSSAGMLYEYAPLPESNAFRVLILEPGGVDDTLCCSLEITTLNKPIPYEAISYVWGNTHRDHPIRINGRAGHITANLWRALHRMRLPEQSRVLWADSICINQDDLTERASQVLLMSEIYGQARRVLLHLGEDSNQEGEVVLSLVHEIEAMVLEGVRAAGESWDTFPTPSPEEREQFLADTRWEAFINMTHMPWFTRGWVIQEAGLARNGLMLWGKTEISWQSFVRVYTWMVRRLPQVRVKYRDGGRGMNRLHLEMYRLRHKRETMPLYAKQSSQFDFLIVLHDARALYVRDARDRVYAFMSLATSAGLSLHIQPDYSEHKTARDVYLDMARDYVNSMGDISLLHCVQHTENSMNEKFPSWVPRWDLNLFDNIITHTSGPALIPTELRPSVSHDNALEAKGLMFDDIIFTSDVLSRDVSMSDIKMLWNQMLDLLPVAFTNPSPTHSSFAALSFAHVLSVGRSWGAEWPEWVEWRTAYMEYLCQEEPTRRDSVPRPPPDSARNGIQGFHTYAQWNVHNRRIAVTKRGLFALVPLPTQTGDICGVLLGGKAPCILRRAMTARTYRFVGDACIPVNVSRPSTGGGLVVSVGIENSGRDLLDWSVEEEDIRLC</sequence>
<gene>
    <name evidence="2" type="ORF">QC761_608460</name>
</gene>
<dbReference type="InterPro" id="IPR052895">
    <property type="entry name" value="HetReg/Transcr_Mod"/>
</dbReference>
<organism evidence="2 3">
    <name type="scientific">Podospora bellae-mahoneyi</name>
    <dbReference type="NCBI Taxonomy" id="2093777"/>
    <lineage>
        <taxon>Eukaryota</taxon>
        <taxon>Fungi</taxon>
        <taxon>Dikarya</taxon>
        <taxon>Ascomycota</taxon>
        <taxon>Pezizomycotina</taxon>
        <taxon>Sordariomycetes</taxon>
        <taxon>Sordariomycetidae</taxon>
        <taxon>Sordariales</taxon>
        <taxon>Podosporaceae</taxon>
        <taxon>Podospora</taxon>
    </lineage>
</organism>
<dbReference type="InterPro" id="IPR010730">
    <property type="entry name" value="HET"/>
</dbReference>
<keyword evidence="3" id="KW-1185">Reference proteome</keyword>
<dbReference type="Pfam" id="PF06985">
    <property type="entry name" value="HET"/>
    <property type="match status" value="1"/>
</dbReference>
<reference evidence="2 3" key="1">
    <citation type="journal article" date="2023" name="bioRxiv">
        <title>High-quality genome assemblies of four members of thePodospora anserinaspecies complex.</title>
        <authorList>
            <person name="Ament-Velasquez S.L."/>
            <person name="Vogan A.A."/>
            <person name="Wallerman O."/>
            <person name="Hartmann F."/>
            <person name="Gautier V."/>
            <person name="Silar P."/>
            <person name="Giraud T."/>
            <person name="Johannesson H."/>
        </authorList>
    </citation>
    <scope>NUCLEOTIDE SEQUENCE [LARGE SCALE GENOMIC DNA]</scope>
    <source>
        <strain evidence="2 3">CBS 112042</strain>
    </source>
</reference>
<protein>
    <recommendedName>
        <fullName evidence="1">Heterokaryon incompatibility domain-containing protein</fullName>
    </recommendedName>
</protein>
<name>A0ABR0FD16_9PEZI</name>
<comment type="caution">
    <text evidence="2">The sequence shown here is derived from an EMBL/GenBank/DDBJ whole genome shotgun (WGS) entry which is preliminary data.</text>
</comment>
<dbReference type="Proteomes" id="UP001322138">
    <property type="component" value="Unassembled WGS sequence"/>
</dbReference>
<dbReference type="GeneID" id="87900748"/>
<dbReference type="PANTHER" id="PTHR24148">
    <property type="entry name" value="ANKYRIN REPEAT DOMAIN-CONTAINING PROTEIN 39 HOMOLOG-RELATED"/>
    <property type="match status" value="1"/>
</dbReference>
<accession>A0ABR0FD16</accession>
<evidence type="ECO:0000259" key="1">
    <source>
        <dbReference type="Pfam" id="PF06985"/>
    </source>
</evidence>
<evidence type="ECO:0000313" key="3">
    <source>
        <dbReference type="Proteomes" id="UP001322138"/>
    </source>
</evidence>
<evidence type="ECO:0000313" key="2">
    <source>
        <dbReference type="EMBL" id="KAK4640994.1"/>
    </source>
</evidence>
<proteinExistence type="predicted"/>